<proteinExistence type="predicted"/>
<name>A0ABQ7JS30_9FUNG</name>
<gene>
    <name evidence="1" type="ORF">BGZ96_011563</name>
</gene>
<feature type="non-terminal residue" evidence="1">
    <location>
        <position position="81"/>
    </location>
</feature>
<evidence type="ECO:0000313" key="2">
    <source>
        <dbReference type="Proteomes" id="UP001194696"/>
    </source>
</evidence>
<dbReference type="Proteomes" id="UP001194696">
    <property type="component" value="Unassembled WGS sequence"/>
</dbReference>
<organism evidence="1 2">
    <name type="scientific">Linnemannia gamsii</name>
    <dbReference type="NCBI Taxonomy" id="64522"/>
    <lineage>
        <taxon>Eukaryota</taxon>
        <taxon>Fungi</taxon>
        <taxon>Fungi incertae sedis</taxon>
        <taxon>Mucoromycota</taxon>
        <taxon>Mortierellomycotina</taxon>
        <taxon>Mortierellomycetes</taxon>
        <taxon>Mortierellales</taxon>
        <taxon>Mortierellaceae</taxon>
        <taxon>Linnemannia</taxon>
    </lineage>
</organism>
<protein>
    <submittedName>
        <fullName evidence="1">Uncharacterized protein</fullName>
    </submittedName>
</protein>
<reference evidence="1 2" key="1">
    <citation type="journal article" date="2020" name="Fungal Divers.">
        <title>Resolving the Mortierellaceae phylogeny through synthesis of multi-gene phylogenetics and phylogenomics.</title>
        <authorList>
            <person name="Vandepol N."/>
            <person name="Liber J."/>
            <person name="Desiro A."/>
            <person name="Na H."/>
            <person name="Kennedy M."/>
            <person name="Barry K."/>
            <person name="Grigoriev I.V."/>
            <person name="Miller A.N."/>
            <person name="O'Donnell K."/>
            <person name="Stajich J.E."/>
            <person name="Bonito G."/>
        </authorList>
    </citation>
    <scope>NUCLEOTIDE SEQUENCE [LARGE SCALE GENOMIC DNA]</scope>
    <source>
        <strain evidence="1 2">AD045</strain>
    </source>
</reference>
<sequence length="81" mass="8606">MGQKNCDVYLLLGDNREEVCIVDPELLIEPHLESTEEVFAGLKGGEELVGVGFPPAEGYVAVEPGFSDAVPDAGDESALKE</sequence>
<dbReference type="EMBL" id="JAAAIM010000819">
    <property type="protein sequence ID" value="KAG0284066.1"/>
    <property type="molecule type" value="Genomic_DNA"/>
</dbReference>
<comment type="caution">
    <text evidence="1">The sequence shown here is derived from an EMBL/GenBank/DDBJ whole genome shotgun (WGS) entry which is preliminary data.</text>
</comment>
<keyword evidence="2" id="KW-1185">Reference proteome</keyword>
<accession>A0ABQ7JS30</accession>
<evidence type="ECO:0000313" key="1">
    <source>
        <dbReference type="EMBL" id="KAG0284066.1"/>
    </source>
</evidence>